<dbReference type="InterPro" id="IPR029044">
    <property type="entry name" value="Nucleotide-diphossugar_trans"/>
</dbReference>
<feature type="compositionally biased region" description="Polar residues" evidence="3">
    <location>
        <begin position="113"/>
        <end position="122"/>
    </location>
</feature>
<dbReference type="AlphaFoldDB" id="A0A7S2GY75"/>
<feature type="region of interest" description="Disordered" evidence="3">
    <location>
        <begin position="104"/>
        <end position="123"/>
    </location>
</feature>
<gene>
    <name evidence="4" type="ORF">DSPE1174_LOCUS28348</name>
</gene>
<dbReference type="SUPFAM" id="SSF53448">
    <property type="entry name" value="Nucleotide-diphospho-sugar transferases"/>
    <property type="match status" value="1"/>
</dbReference>
<name>A0A7S2GY75_9STRA</name>
<dbReference type="Pfam" id="PF01793">
    <property type="entry name" value="Glyco_transf_15"/>
    <property type="match status" value="1"/>
</dbReference>
<evidence type="ECO:0000256" key="2">
    <source>
        <dbReference type="ARBA" id="ARBA00022679"/>
    </source>
</evidence>
<dbReference type="PANTHER" id="PTHR31121:SF6">
    <property type="entry name" value="ALPHA-1,2 MANNOSYLTRANSFERASE KTR1"/>
    <property type="match status" value="1"/>
</dbReference>
<evidence type="ECO:0008006" key="5">
    <source>
        <dbReference type="Google" id="ProtNLM"/>
    </source>
</evidence>
<dbReference type="PANTHER" id="PTHR31121">
    <property type="entry name" value="ALPHA-1,2 MANNOSYLTRANSFERASE KTR1"/>
    <property type="match status" value="1"/>
</dbReference>
<proteinExistence type="inferred from homology"/>
<dbReference type="EMBL" id="HBGS01054832">
    <property type="protein sequence ID" value="CAD9475100.1"/>
    <property type="molecule type" value="Transcribed_RNA"/>
</dbReference>
<dbReference type="InterPro" id="IPR002685">
    <property type="entry name" value="Glyco_trans_15"/>
</dbReference>
<organism evidence="4">
    <name type="scientific">Octactis speculum</name>
    <dbReference type="NCBI Taxonomy" id="3111310"/>
    <lineage>
        <taxon>Eukaryota</taxon>
        <taxon>Sar</taxon>
        <taxon>Stramenopiles</taxon>
        <taxon>Ochrophyta</taxon>
        <taxon>Dictyochophyceae</taxon>
        <taxon>Dictyochales</taxon>
        <taxon>Dictyochaceae</taxon>
        <taxon>Octactis</taxon>
    </lineage>
</organism>
<evidence type="ECO:0000313" key="4">
    <source>
        <dbReference type="EMBL" id="CAD9475100.1"/>
    </source>
</evidence>
<evidence type="ECO:0000256" key="1">
    <source>
        <dbReference type="ARBA" id="ARBA00007677"/>
    </source>
</evidence>
<sequence>MGYRHMCRLFSGPPLAKIKSLTGFDWFMRIDTDSFLLGPVEVDLFSHAAANNVKYGWLGAYMDQEYFVTGLWETTRQWMKTEGLSEKELNQWLEPHLKMQKKMKEDDAPAVTSRGTSQTEESATSDELAVAAAFTDGDYDDVRFCFATNFFLIKTDWMTSPLFARYHKWLDDAEGFYRYRWGDACVHFLAVASMLDRQEETYRYNHDVPYWHQGTVLMPEYPGYFSNSNF</sequence>
<dbReference type="GO" id="GO:0000026">
    <property type="term" value="F:alpha-1,2-mannosyltransferase activity"/>
    <property type="evidence" value="ECO:0007669"/>
    <property type="project" value="TreeGrafter"/>
</dbReference>
<comment type="similarity">
    <text evidence="1">Belongs to the glycosyltransferase 15 family.</text>
</comment>
<evidence type="ECO:0000256" key="3">
    <source>
        <dbReference type="SAM" id="MobiDB-lite"/>
    </source>
</evidence>
<protein>
    <recommendedName>
        <fullName evidence="5">Nucleotide-diphospho-sugar transferase domain-containing protein</fullName>
    </recommendedName>
</protein>
<dbReference type="GO" id="GO:0005794">
    <property type="term" value="C:Golgi apparatus"/>
    <property type="evidence" value="ECO:0007669"/>
    <property type="project" value="TreeGrafter"/>
</dbReference>
<dbReference type="GO" id="GO:0016020">
    <property type="term" value="C:membrane"/>
    <property type="evidence" value="ECO:0007669"/>
    <property type="project" value="InterPro"/>
</dbReference>
<dbReference type="GO" id="GO:0006487">
    <property type="term" value="P:protein N-linked glycosylation"/>
    <property type="evidence" value="ECO:0007669"/>
    <property type="project" value="TreeGrafter"/>
</dbReference>
<dbReference type="Gene3D" id="3.90.550.10">
    <property type="entry name" value="Spore Coat Polysaccharide Biosynthesis Protein SpsA, Chain A"/>
    <property type="match status" value="1"/>
</dbReference>
<dbReference type="GO" id="GO:0000032">
    <property type="term" value="P:cell wall mannoprotein biosynthetic process"/>
    <property type="evidence" value="ECO:0007669"/>
    <property type="project" value="TreeGrafter"/>
</dbReference>
<reference evidence="4" key="1">
    <citation type="submission" date="2021-01" db="EMBL/GenBank/DDBJ databases">
        <authorList>
            <person name="Corre E."/>
            <person name="Pelletier E."/>
            <person name="Niang G."/>
            <person name="Scheremetjew M."/>
            <person name="Finn R."/>
            <person name="Kale V."/>
            <person name="Holt S."/>
            <person name="Cochrane G."/>
            <person name="Meng A."/>
            <person name="Brown T."/>
            <person name="Cohen L."/>
        </authorList>
    </citation>
    <scope>NUCLEOTIDE SEQUENCE</scope>
    <source>
        <strain evidence="4">CCMP1381</strain>
    </source>
</reference>
<keyword evidence="2" id="KW-0808">Transferase</keyword>
<accession>A0A7S2GY75</accession>